<dbReference type="NCBIfam" id="TIGR02532">
    <property type="entry name" value="IV_pilin_GFxxxE"/>
    <property type="match status" value="1"/>
</dbReference>
<dbReference type="Gene3D" id="3.30.700.10">
    <property type="entry name" value="Glycoprotein, Type 4 Pilin"/>
    <property type="match status" value="1"/>
</dbReference>
<dbReference type="PROSITE" id="PS00409">
    <property type="entry name" value="PROKAR_NTER_METHYL"/>
    <property type="match status" value="1"/>
</dbReference>
<evidence type="ECO:0000256" key="1">
    <source>
        <dbReference type="SAM" id="Phobius"/>
    </source>
</evidence>
<organism evidence="2 3">
    <name type="scientific">Chloracidobacterium thermophilum (strain B)</name>
    <dbReference type="NCBI Taxonomy" id="981222"/>
    <lineage>
        <taxon>Bacteria</taxon>
        <taxon>Pseudomonadati</taxon>
        <taxon>Acidobacteriota</taxon>
        <taxon>Terriglobia</taxon>
        <taxon>Terriglobales</taxon>
        <taxon>Acidobacteriaceae</taxon>
        <taxon>Chloracidobacterium</taxon>
    </lineage>
</organism>
<reference evidence="2 3" key="1">
    <citation type="journal article" date="2012" name="Environ. Microbiol.">
        <title>Complete genome of Candidatus Chloracidobacterium thermophilum, a chlorophyll-based photoheterotroph belonging to the phylum Acidobacteria.</title>
        <authorList>
            <person name="Garcia Costas A.M."/>
            <person name="Liu Z."/>
            <person name="Tomsho L.P."/>
            <person name="Schuster S.C."/>
            <person name="Ward D.M."/>
            <person name="Bryant D.A."/>
        </authorList>
    </citation>
    <scope>NUCLEOTIDE SEQUENCE [LARGE SCALE GENOMIC DNA]</scope>
    <source>
        <strain evidence="2 3">B</strain>
    </source>
</reference>
<dbReference type="HOGENOM" id="CLU_1060487_0_0_0"/>
<name>G2LH70_CHLTF</name>
<gene>
    <name evidence="2" type="ordered locus">Cabther_A1058</name>
</gene>
<dbReference type="STRING" id="981222.Cabther_A1058"/>
<dbReference type="SUPFAM" id="SSF54523">
    <property type="entry name" value="Pili subunits"/>
    <property type="match status" value="1"/>
</dbReference>
<evidence type="ECO:0000313" key="2">
    <source>
        <dbReference type="EMBL" id="AEP11812.1"/>
    </source>
</evidence>
<keyword evidence="3" id="KW-1185">Reference proteome</keyword>
<dbReference type="RefSeq" id="WP_014099550.1">
    <property type="nucleotide sequence ID" value="NC_016024.1"/>
</dbReference>
<dbReference type="AlphaFoldDB" id="G2LH70"/>
<keyword evidence="1" id="KW-0812">Transmembrane</keyword>
<dbReference type="EMBL" id="CP002514">
    <property type="protein sequence ID" value="AEP11812.1"/>
    <property type="molecule type" value="Genomic_DNA"/>
</dbReference>
<accession>G2LH70</accession>
<feature type="transmembrane region" description="Helical" evidence="1">
    <location>
        <begin position="21"/>
        <end position="45"/>
    </location>
</feature>
<dbReference type="KEGG" id="ctm:Cabther_A1058"/>
<keyword evidence="1" id="KW-0472">Membrane</keyword>
<dbReference type="Pfam" id="PF07963">
    <property type="entry name" value="N_methyl"/>
    <property type="match status" value="1"/>
</dbReference>
<protein>
    <submittedName>
        <fullName evidence="2">Prepilin-type N-terminal cleavage/methylation domain protein</fullName>
    </submittedName>
</protein>
<keyword evidence="1" id="KW-1133">Transmembrane helix</keyword>
<dbReference type="InterPro" id="IPR045584">
    <property type="entry name" value="Pilin-like"/>
</dbReference>
<evidence type="ECO:0000313" key="3">
    <source>
        <dbReference type="Proteomes" id="UP000006791"/>
    </source>
</evidence>
<dbReference type="InterPro" id="IPR012902">
    <property type="entry name" value="N_methyl_site"/>
</dbReference>
<dbReference type="OrthoDB" id="8607132at2"/>
<sequence>MAHNSRWFGRRESRQERGFSLVELLTVISVLGILAAISGILVVSYRKAVAADSAGSQLTAAIRETRALAMGQRNTYQMILFRRPGENSDGYVVIRYVNDARNVTADATTYTTTATVVSRNSLPPDYRFKRFTESGTGVLTPPATVLNLPELPFDNNTFTFLTDRCGVDIGMSGDESAILTFKSDGSIINTPPTADPTSNLKNVPFNGTIFLSCELGSPSTRSTQARAITIFGLTGRVLMWKNAGGNAPGQGIWVSGDRQATS</sequence>
<dbReference type="Proteomes" id="UP000006791">
    <property type="component" value="Chromosome 1"/>
</dbReference>
<proteinExistence type="predicted"/>